<evidence type="ECO:0000313" key="3">
    <source>
        <dbReference type="Proteomes" id="UP001493487"/>
    </source>
</evidence>
<feature type="domain" description="Neutral/alkaline non-lysosomal ceramidase N-terminal" evidence="1">
    <location>
        <begin position="7"/>
        <end position="243"/>
    </location>
</feature>
<keyword evidence="3" id="KW-1185">Reference proteome</keyword>
<dbReference type="RefSeq" id="WP_232183356.1">
    <property type="nucleotide sequence ID" value="NZ_JAIOAP010000001.1"/>
</dbReference>
<evidence type="ECO:0000259" key="1">
    <source>
        <dbReference type="Pfam" id="PF04734"/>
    </source>
</evidence>
<reference evidence="2 3" key="1">
    <citation type="journal article" date="2023" name="Genome Announc.">
        <title>Pan-Genome Analyses of the Genus Cohnella and Proposal of the Novel Species Cohnella silvisoli sp. nov., Isolated from Forest Soil.</title>
        <authorList>
            <person name="Wang C."/>
            <person name="Mao L."/>
            <person name="Bao G."/>
            <person name="Zhu H."/>
        </authorList>
    </citation>
    <scope>NUCLEOTIDE SEQUENCE [LARGE SCALE GENOMIC DNA]</scope>
    <source>
        <strain evidence="2 3">NL03-T5-1</strain>
    </source>
</reference>
<protein>
    <submittedName>
        <fullName evidence="2">Neutral/alkaline non-lysosomal ceramidase N-terminal domain-containing protein</fullName>
    </submittedName>
</protein>
<proteinExistence type="predicted"/>
<dbReference type="EMBL" id="JASKHM010000001">
    <property type="protein sequence ID" value="MEQ4480825.1"/>
    <property type="molecule type" value="Genomic_DNA"/>
</dbReference>
<dbReference type="Pfam" id="PF04734">
    <property type="entry name" value="Ceramidase_alk"/>
    <property type="match status" value="1"/>
</dbReference>
<evidence type="ECO:0000313" key="2">
    <source>
        <dbReference type="EMBL" id="MEQ4480825.1"/>
    </source>
</evidence>
<accession>A0ABV1KKZ8</accession>
<dbReference type="Proteomes" id="UP001493487">
    <property type="component" value="Unassembled WGS sequence"/>
</dbReference>
<dbReference type="InterPro" id="IPR031329">
    <property type="entry name" value="NEUT/ALK_ceramidase_N"/>
</dbReference>
<gene>
    <name evidence="2" type="ORF">QJS35_00310</name>
</gene>
<sequence>MELQLSVGTAKIDITPPFALPLAGFASRENRKFETIDSRLYVRTFYFQQHTADGSKLQALLVSADILFWSEELTDQLRRRIERQWGIAVDAIILHATHTHSGPSISMRTVGLGDPDLDYLIFLEQAVIQSVDQAVADAEPVSIQMGKGVSRISVNRRKWVGNQMMLAPNADGLTDPELRVYVFTTSAGKKKGVLTHYACHPTLSDRNSVSSEFCGYAMERLESRHDPLTVCAYIQGCCGDIDPVRPEVVESNQDVISIVGQRFADDVDAILSGELERLEPTILAGRRSIAGLPFAGIPAQARFEITKLTIADGLTFIAMNGEMVVEYGLFLKSRSPGLIPLAYSNGMIGYITTAIQLQEGGYEPIESVTYFGLPGPFDPAVEAEVKNQLMAIIDEQT</sequence>
<comment type="caution">
    <text evidence="2">The sequence shown here is derived from an EMBL/GenBank/DDBJ whole genome shotgun (WGS) entry which is preliminary data.</text>
</comment>
<name>A0ABV1KKZ8_9BACL</name>
<organism evidence="2 3">
    <name type="scientific">Cohnella silvisoli</name>
    <dbReference type="NCBI Taxonomy" id="2873699"/>
    <lineage>
        <taxon>Bacteria</taxon>
        <taxon>Bacillati</taxon>
        <taxon>Bacillota</taxon>
        <taxon>Bacilli</taxon>
        <taxon>Bacillales</taxon>
        <taxon>Paenibacillaceae</taxon>
        <taxon>Cohnella</taxon>
    </lineage>
</organism>